<evidence type="ECO:0000313" key="2">
    <source>
        <dbReference type="EMBL" id="CAB1415054.1"/>
    </source>
</evidence>
<gene>
    <name evidence="2" type="ORF">PLEPLA_LOCUS2767</name>
</gene>
<evidence type="ECO:0000313" key="3">
    <source>
        <dbReference type="Proteomes" id="UP001153269"/>
    </source>
</evidence>
<comment type="caution">
    <text evidence="2">The sequence shown here is derived from an EMBL/GenBank/DDBJ whole genome shotgun (WGS) entry which is preliminary data.</text>
</comment>
<keyword evidence="3" id="KW-1185">Reference proteome</keyword>
<evidence type="ECO:0000256" key="1">
    <source>
        <dbReference type="SAM" id="MobiDB-lite"/>
    </source>
</evidence>
<accession>A0A9N7Y8D4</accession>
<sequence length="172" mass="18752">MPVEVQRRFSCVSAGVFLITTSEEAGWKSPGGGNRTLQLRPCPSIQQSLRSNQAFNKLNCEPCGVDVNLKRRRAGDGCTPPPPPPPPSPPPPPLDAVGNPGRRLTDKPPSEADKYKHHLLHLLLLFLLLLLLLSQRLRDSLSSQSLLLGEKLLSLRVVSSSRGVSITPNHPH</sequence>
<dbReference type="Proteomes" id="UP001153269">
    <property type="component" value="Unassembled WGS sequence"/>
</dbReference>
<reference evidence="2" key="1">
    <citation type="submission" date="2020-03" db="EMBL/GenBank/DDBJ databases">
        <authorList>
            <person name="Weist P."/>
        </authorList>
    </citation>
    <scope>NUCLEOTIDE SEQUENCE</scope>
</reference>
<protein>
    <submittedName>
        <fullName evidence="2">Uncharacterized protein</fullName>
    </submittedName>
</protein>
<organism evidence="2 3">
    <name type="scientific">Pleuronectes platessa</name>
    <name type="common">European plaice</name>
    <dbReference type="NCBI Taxonomy" id="8262"/>
    <lineage>
        <taxon>Eukaryota</taxon>
        <taxon>Metazoa</taxon>
        <taxon>Chordata</taxon>
        <taxon>Craniata</taxon>
        <taxon>Vertebrata</taxon>
        <taxon>Euteleostomi</taxon>
        <taxon>Actinopterygii</taxon>
        <taxon>Neopterygii</taxon>
        <taxon>Teleostei</taxon>
        <taxon>Neoteleostei</taxon>
        <taxon>Acanthomorphata</taxon>
        <taxon>Carangaria</taxon>
        <taxon>Pleuronectiformes</taxon>
        <taxon>Pleuronectoidei</taxon>
        <taxon>Pleuronectidae</taxon>
        <taxon>Pleuronectes</taxon>
    </lineage>
</organism>
<feature type="compositionally biased region" description="Pro residues" evidence="1">
    <location>
        <begin position="79"/>
        <end position="94"/>
    </location>
</feature>
<feature type="region of interest" description="Disordered" evidence="1">
    <location>
        <begin position="71"/>
        <end position="111"/>
    </location>
</feature>
<dbReference type="EMBL" id="CADEAL010000136">
    <property type="protein sequence ID" value="CAB1415054.1"/>
    <property type="molecule type" value="Genomic_DNA"/>
</dbReference>
<dbReference type="AlphaFoldDB" id="A0A9N7Y8D4"/>
<proteinExistence type="predicted"/>
<name>A0A9N7Y8D4_PLEPL</name>